<evidence type="ECO:0000256" key="1">
    <source>
        <dbReference type="SAM" id="SignalP"/>
    </source>
</evidence>
<dbReference type="Gene3D" id="3.30.1330.40">
    <property type="entry name" value="RutC-like"/>
    <property type="match status" value="1"/>
</dbReference>
<accession>A0A550CFE3</accession>
<dbReference type="AlphaFoldDB" id="A0A550CFE3"/>
<proteinExistence type="predicted"/>
<dbReference type="Pfam" id="PF01042">
    <property type="entry name" value="Ribonuc_L-PSP"/>
    <property type="match status" value="1"/>
</dbReference>
<dbReference type="OrthoDB" id="309640at2759"/>
<evidence type="ECO:0000313" key="2">
    <source>
        <dbReference type="EMBL" id="TRM63525.1"/>
    </source>
</evidence>
<dbReference type="InterPro" id="IPR006175">
    <property type="entry name" value="YjgF/YER057c/UK114"/>
</dbReference>
<dbReference type="SUPFAM" id="SSF55298">
    <property type="entry name" value="YjgF-like"/>
    <property type="match status" value="1"/>
</dbReference>
<feature type="chain" id="PRO_5022159609" evidence="1">
    <location>
        <begin position="22"/>
        <end position="164"/>
    </location>
</feature>
<sequence length="164" mass="17944">MKFSTTLLALATAFAAPFVAAQQANFTSPLGVEIYNPADGIDATGPWSLMSVAGNTVYVAGMRGIYPSNNSMAEVGYPRIKQAFLNMQYLAEYAGAELADCSRVVVYTTDMFRYRPIVNAVQEELWKNGTYPPRTIIEVSRLNQDDIVEVEGTFYLGTGGAKYV</sequence>
<name>A0A550CFE3_9AGAR</name>
<dbReference type="Proteomes" id="UP000320762">
    <property type="component" value="Unassembled WGS sequence"/>
</dbReference>
<feature type="signal peptide" evidence="1">
    <location>
        <begin position="1"/>
        <end position="21"/>
    </location>
</feature>
<dbReference type="InterPro" id="IPR035959">
    <property type="entry name" value="RutC-like_sf"/>
</dbReference>
<reference evidence="2 3" key="1">
    <citation type="journal article" date="2019" name="New Phytol.">
        <title>Comparative genomics reveals unique wood-decay strategies and fruiting body development in the Schizophyllaceae.</title>
        <authorList>
            <person name="Almasi E."/>
            <person name="Sahu N."/>
            <person name="Krizsan K."/>
            <person name="Balint B."/>
            <person name="Kovacs G.M."/>
            <person name="Kiss B."/>
            <person name="Cseklye J."/>
            <person name="Drula E."/>
            <person name="Henrissat B."/>
            <person name="Nagy I."/>
            <person name="Chovatia M."/>
            <person name="Adam C."/>
            <person name="LaButti K."/>
            <person name="Lipzen A."/>
            <person name="Riley R."/>
            <person name="Grigoriev I.V."/>
            <person name="Nagy L.G."/>
        </authorList>
    </citation>
    <scope>NUCLEOTIDE SEQUENCE [LARGE SCALE GENOMIC DNA]</scope>
    <source>
        <strain evidence="2 3">NL-1724</strain>
    </source>
</reference>
<dbReference type="STRING" id="97359.A0A550CFE3"/>
<gene>
    <name evidence="2" type="ORF">BD626DRAFT_272991</name>
</gene>
<organism evidence="2 3">
    <name type="scientific">Schizophyllum amplum</name>
    <dbReference type="NCBI Taxonomy" id="97359"/>
    <lineage>
        <taxon>Eukaryota</taxon>
        <taxon>Fungi</taxon>
        <taxon>Dikarya</taxon>
        <taxon>Basidiomycota</taxon>
        <taxon>Agaricomycotina</taxon>
        <taxon>Agaricomycetes</taxon>
        <taxon>Agaricomycetidae</taxon>
        <taxon>Agaricales</taxon>
        <taxon>Schizophyllaceae</taxon>
        <taxon>Schizophyllum</taxon>
    </lineage>
</organism>
<comment type="caution">
    <text evidence="2">The sequence shown here is derived from an EMBL/GenBank/DDBJ whole genome shotgun (WGS) entry which is preliminary data.</text>
</comment>
<keyword evidence="1" id="KW-0732">Signal</keyword>
<dbReference type="EMBL" id="VDMD01000009">
    <property type="protein sequence ID" value="TRM63525.1"/>
    <property type="molecule type" value="Genomic_DNA"/>
</dbReference>
<dbReference type="CDD" id="cd00448">
    <property type="entry name" value="YjgF_YER057c_UK114_family"/>
    <property type="match status" value="1"/>
</dbReference>
<keyword evidence="3" id="KW-1185">Reference proteome</keyword>
<evidence type="ECO:0000313" key="3">
    <source>
        <dbReference type="Proteomes" id="UP000320762"/>
    </source>
</evidence>
<protein>
    <submittedName>
        <fullName evidence="2">Endoribonuclease L-PSP/chorismate mutase-like protein</fullName>
    </submittedName>
</protein>